<dbReference type="PANTHER" id="PTHR23110">
    <property type="entry name" value="BTB DOMAIN TRANSCRIPTION FACTOR"/>
    <property type="match status" value="1"/>
</dbReference>
<feature type="region of interest" description="Disordered" evidence="2">
    <location>
        <begin position="376"/>
        <end position="410"/>
    </location>
</feature>
<dbReference type="GO" id="GO:0005634">
    <property type="term" value="C:nucleus"/>
    <property type="evidence" value="ECO:0007669"/>
    <property type="project" value="TreeGrafter"/>
</dbReference>
<dbReference type="SUPFAM" id="SSF54695">
    <property type="entry name" value="POZ domain"/>
    <property type="match status" value="1"/>
</dbReference>
<dbReference type="SMART" id="SM00225">
    <property type="entry name" value="BTB"/>
    <property type="match status" value="1"/>
</dbReference>
<feature type="region of interest" description="Disordered" evidence="2">
    <location>
        <begin position="660"/>
        <end position="715"/>
    </location>
</feature>
<feature type="compositionally biased region" description="Low complexity" evidence="2">
    <location>
        <begin position="664"/>
        <end position="673"/>
    </location>
</feature>
<dbReference type="CDD" id="cd18315">
    <property type="entry name" value="BTB_POZ_BAB-like"/>
    <property type="match status" value="1"/>
</dbReference>
<feature type="compositionally biased region" description="Polar residues" evidence="2">
    <location>
        <begin position="592"/>
        <end position="617"/>
    </location>
</feature>
<dbReference type="GO" id="GO:0006357">
    <property type="term" value="P:regulation of transcription by RNA polymerase II"/>
    <property type="evidence" value="ECO:0007669"/>
    <property type="project" value="TreeGrafter"/>
</dbReference>
<dbReference type="Pfam" id="PF00651">
    <property type="entry name" value="BTB"/>
    <property type="match status" value="1"/>
</dbReference>
<feature type="domain" description="BTB" evidence="3">
    <location>
        <begin position="32"/>
        <end position="98"/>
    </location>
</feature>
<feature type="compositionally biased region" description="Basic and acidic residues" evidence="2">
    <location>
        <begin position="703"/>
        <end position="715"/>
    </location>
</feature>
<feature type="compositionally biased region" description="Polar residues" evidence="2">
    <location>
        <begin position="680"/>
        <end position="695"/>
    </location>
</feature>
<dbReference type="PROSITE" id="PS50097">
    <property type="entry name" value="BTB"/>
    <property type="match status" value="1"/>
</dbReference>
<evidence type="ECO:0000313" key="4">
    <source>
        <dbReference type="EMBL" id="KAB7498928.1"/>
    </source>
</evidence>
<dbReference type="InterPro" id="IPR000210">
    <property type="entry name" value="BTB/POZ_dom"/>
</dbReference>
<keyword evidence="5" id="KW-1185">Reference proteome</keyword>
<organism evidence="4 5">
    <name type="scientific">Armadillidium nasatum</name>
    <dbReference type="NCBI Taxonomy" id="96803"/>
    <lineage>
        <taxon>Eukaryota</taxon>
        <taxon>Metazoa</taxon>
        <taxon>Ecdysozoa</taxon>
        <taxon>Arthropoda</taxon>
        <taxon>Crustacea</taxon>
        <taxon>Multicrustacea</taxon>
        <taxon>Malacostraca</taxon>
        <taxon>Eumalacostraca</taxon>
        <taxon>Peracarida</taxon>
        <taxon>Isopoda</taxon>
        <taxon>Oniscidea</taxon>
        <taxon>Crinocheta</taxon>
        <taxon>Armadillidiidae</taxon>
        <taxon>Armadillidium</taxon>
    </lineage>
</organism>
<keyword evidence="1" id="KW-0539">Nucleus</keyword>
<dbReference type="OrthoDB" id="6350321at2759"/>
<dbReference type="InterPro" id="IPR011333">
    <property type="entry name" value="SKP1/BTB/POZ_sf"/>
</dbReference>
<feature type="region of interest" description="Disordered" evidence="2">
    <location>
        <begin position="575"/>
        <end position="617"/>
    </location>
</feature>
<accession>A0A5N5SYE5</accession>
<dbReference type="EMBL" id="SEYY01018837">
    <property type="protein sequence ID" value="KAB7498928.1"/>
    <property type="molecule type" value="Genomic_DNA"/>
</dbReference>
<evidence type="ECO:0000256" key="2">
    <source>
        <dbReference type="SAM" id="MobiDB-lite"/>
    </source>
</evidence>
<reference evidence="4 5" key="1">
    <citation type="journal article" date="2019" name="PLoS Biol.">
        <title>Sex chromosomes control vertical transmission of feminizing Wolbachia symbionts in an isopod.</title>
        <authorList>
            <person name="Becking T."/>
            <person name="Chebbi M.A."/>
            <person name="Giraud I."/>
            <person name="Moumen B."/>
            <person name="Laverre T."/>
            <person name="Caubet Y."/>
            <person name="Peccoud J."/>
            <person name="Gilbert C."/>
            <person name="Cordaux R."/>
        </authorList>
    </citation>
    <scope>NUCLEOTIDE SEQUENCE [LARGE SCALE GENOMIC DNA]</scope>
    <source>
        <strain evidence="4">ANa2</strain>
        <tissue evidence="4">Whole body excluding digestive tract and cuticle</tissue>
    </source>
</reference>
<dbReference type="InterPro" id="IPR051095">
    <property type="entry name" value="Dros_DevTransReg"/>
</dbReference>
<sequence>MGSFQKFCLRWNNHSSNFVGSLGHILSSEEYSDVTICCQGEVWHLHQLVLSASSSHFAQLLRLTPPGKTPILILDGPPASDVNALIHFIYHGEVNVDQDSLPSLLRTAASLRIKGLADVTGLTQDINPETFPTDDDIPNLSASLTSCGVALSSNGAEEMSPLNLSCHKNLESKEEENFSRCLLPPVEEKPISEQPDPFLLPPSKRARTHESQQRPLIGNVIPQSESQTRATETNYIPVTVSQINCMNNNSTMTDNFVPSFNKEPSTPKFVSPQKPATETVRIIPSNGSTTFYSTSGNASFPLLNMALAPPHVAYQQSSTTQENLEIKHSENNSVSSFVQTVPNLCENPQGSDMFSCKTAVVKSADDTCTMQEKIHHSPHDTMQLSPHNRPVSSMEVCSSSPNNSEKRKNEIENHAPSFAVSSPEIGDSFPLPVEEKTFNHKKFSPCVIPNSNVNAKKTVQVISGVYTSKPTSTPFVIKKDTTKEAFTSNSETHVSTISPEILIQSPSIVKLTPVTVTNYSPGLTVANSFPANSIIYTASGTSLPPCENSVVTTPVCPIISNSKANIITVDEKVTSLGTPQNSPPEASESSENGTFSSVSYPVTSTAHSTEGSTPSTQQRVTINMRTFKEEWRRQLLVDYDSRTNMSICMLCFTTFKSYDGPRKNTTTNNSNSSLKRLRASSDQGIPIPNSTSTIRIDNEGESSEEKLDFATETKI</sequence>
<dbReference type="AlphaFoldDB" id="A0A5N5SYE5"/>
<dbReference type="Proteomes" id="UP000326759">
    <property type="component" value="Unassembled WGS sequence"/>
</dbReference>
<dbReference type="Gene3D" id="3.30.710.10">
    <property type="entry name" value="Potassium Channel Kv1.1, Chain A"/>
    <property type="match status" value="1"/>
</dbReference>
<comment type="caution">
    <text evidence="4">The sequence shown here is derived from an EMBL/GenBank/DDBJ whole genome shotgun (WGS) entry which is preliminary data.</text>
</comment>
<dbReference type="InterPro" id="IPR040647">
    <property type="entry name" value="SPIN-DOC_Znf-C2H2"/>
</dbReference>
<dbReference type="Pfam" id="PF18658">
    <property type="entry name" value="zf-C2H2_12"/>
    <property type="match status" value="1"/>
</dbReference>
<evidence type="ECO:0000256" key="1">
    <source>
        <dbReference type="ARBA" id="ARBA00023242"/>
    </source>
</evidence>
<evidence type="ECO:0000313" key="5">
    <source>
        <dbReference type="Proteomes" id="UP000326759"/>
    </source>
</evidence>
<name>A0A5N5SYE5_9CRUS</name>
<dbReference type="PANTHER" id="PTHR23110:SF94">
    <property type="entry name" value="ZINC FINGER PROTEIN CHINMO"/>
    <property type="match status" value="1"/>
</dbReference>
<proteinExistence type="predicted"/>
<gene>
    <name evidence="4" type="primary">ttk_4</name>
    <name evidence="4" type="ORF">Anas_02652</name>
</gene>
<protein>
    <submittedName>
        <fullName evidence="4">Protein tramtrack, alpha isoform</fullName>
    </submittedName>
</protein>
<evidence type="ECO:0000259" key="3">
    <source>
        <dbReference type="PROSITE" id="PS50097"/>
    </source>
</evidence>